<dbReference type="AlphaFoldDB" id="A0A6G1FGU5"/>
<accession>A0A6G1FGU5</accession>
<feature type="region of interest" description="Disordered" evidence="1">
    <location>
        <begin position="90"/>
        <end position="109"/>
    </location>
</feature>
<protein>
    <submittedName>
        <fullName evidence="2">Uncharacterized protein</fullName>
    </submittedName>
</protein>
<gene>
    <name evidence="2" type="ORF">E2562_038975</name>
</gene>
<comment type="caution">
    <text evidence="2">The sequence shown here is derived from an EMBL/GenBank/DDBJ whole genome shotgun (WGS) entry which is preliminary data.</text>
</comment>
<dbReference type="EMBL" id="SPHZ02000001">
    <property type="protein sequence ID" value="KAF0936160.1"/>
    <property type="molecule type" value="Genomic_DNA"/>
</dbReference>
<reference evidence="2 3" key="1">
    <citation type="submission" date="2019-11" db="EMBL/GenBank/DDBJ databases">
        <title>Whole genome sequence of Oryza granulata.</title>
        <authorList>
            <person name="Li W."/>
        </authorList>
    </citation>
    <scope>NUCLEOTIDE SEQUENCE [LARGE SCALE GENOMIC DNA]</scope>
    <source>
        <strain evidence="3">cv. Menghai</strain>
        <tissue evidence="2">Leaf</tissue>
    </source>
</reference>
<evidence type="ECO:0000313" key="2">
    <source>
        <dbReference type="EMBL" id="KAF0936160.1"/>
    </source>
</evidence>
<keyword evidence="3" id="KW-1185">Reference proteome</keyword>
<proteinExistence type="predicted"/>
<dbReference type="Proteomes" id="UP000479710">
    <property type="component" value="Unassembled WGS sequence"/>
</dbReference>
<evidence type="ECO:0000256" key="1">
    <source>
        <dbReference type="SAM" id="MobiDB-lite"/>
    </source>
</evidence>
<name>A0A6G1FGU5_9ORYZ</name>
<sequence length="138" mass="15457">MVEVDDGGAEVDTATACVVASSTSRSHCHHHWSAWRSRRRRSEHRPIEVRVAVTEAEDGGAEVDTSAVRLVVSSTPQMYRHLHQSVWRLRRRRSAPQQPKAVDGRGRVGEAMDGEVEAVVANRLRSRDGWSSIYSRSN</sequence>
<organism evidence="2 3">
    <name type="scientific">Oryza meyeriana var. granulata</name>
    <dbReference type="NCBI Taxonomy" id="110450"/>
    <lineage>
        <taxon>Eukaryota</taxon>
        <taxon>Viridiplantae</taxon>
        <taxon>Streptophyta</taxon>
        <taxon>Embryophyta</taxon>
        <taxon>Tracheophyta</taxon>
        <taxon>Spermatophyta</taxon>
        <taxon>Magnoliopsida</taxon>
        <taxon>Liliopsida</taxon>
        <taxon>Poales</taxon>
        <taxon>Poaceae</taxon>
        <taxon>BOP clade</taxon>
        <taxon>Oryzoideae</taxon>
        <taxon>Oryzeae</taxon>
        <taxon>Oryzinae</taxon>
        <taxon>Oryza</taxon>
        <taxon>Oryza meyeriana</taxon>
    </lineage>
</organism>
<evidence type="ECO:0000313" key="3">
    <source>
        <dbReference type="Proteomes" id="UP000479710"/>
    </source>
</evidence>